<dbReference type="RefSeq" id="WP_201374121.1">
    <property type="nucleotide sequence ID" value="NZ_BNJG01000002.1"/>
</dbReference>
<feature type="active site" evidence="3">
    <location>
        <position position="41"/>
    </location>
</feature>
<gene>
    <name evidence="4" type="primary">uppS</name>
    <name evidence="4" type="ORF">KSB_62990</name>
</gene>
<keyword evidence="5" id="KW-1185">Reference proteome</keyword>
<evidence type="ECO:0000256" key="3">
    <source>
        <dbReference type="HAMAP-Rule" id="MF_01139"/>
    </source>
</evidence>
<dbReference type="PANTHER" id="PTHR10291">
    <property type="entry name" value="DEHYDRODOLICHYL DIPHOSPHATE SYNTHASE FAMILY MEMBER"/>
    <property type="match status" value="1"/>
</dbReference>
<feature type="binding site" evidence="3">
    <location>
        <begin position="42"/>
        <end position="45"/>
    </location>
    <ligand>
        <name>substrate</name>
    </ligand>
</feature>
<feature type="binding site" evidence="3">
    <location>
        <begin position="90"/>
        <end position="92"/>
    </location>
    <ligand>
        <name>substrate</name>
    </ligand>
</feature>
<dbReference type="NCBIfam" id="TIGR00055">
    <property type="entry name" value="uppS"/>
    <property type="match status" value="1"/>
</dbReference>
<feature type="binding site" evidence="3">
    <location>
        <position position="96"/>
    </location>
    <ligand>
        <name>substrate</name>
    </ligand>
</feature>
<keyword evidence="3" id="KW-0460">Magnesium</keyword>
<evidence type="ECO:0000313" key="4">
    <source>
        <dbReference type="EMBL" id="GHO57824.1"/>
    </source>
</evidence>
<dbReference type="InterPro" id="IPR001441">
    <property type="entry name" value="UPP_synth-like"/>
</dbReference>
<comment type="cofactor">
    <cofactor evidence="3">
        <name>Mg(2+)</name>
        <dbReference type="ChEBI" id="CHEBI:18420"/>
    </cofactor>
    <text evidence="3">Binds 2 magnesium ions per subunit.</text>
</comment>
<evidence type="ECO:0000256" key="2">
    <source>
        <dbReference type="ARBA" id="ARBA00038453"/>
    </source>
</evidence>
<dbReference type="InterPro" id="IPR036424">
    <property type="entry name" value="UPP_synth-like_sf"/>
</dbReference>
<dbReference type="GO" id="GO:0016740">
    <property type="term" value="F:transferase activity"/>
    <property type="evidence" value="ECO:0007669"/>
    <property type="project" value="UniProtKB-KW"/>
</dbReference>
<comment type="function">
    <text evidence="3">Catalyzes the condensation of isopentenyl diphosphate (IPP) with allylic pyrophosphates generating different type of terpenoids.</text>
</comment>
<comment type="caution">
    <text evidence="4">The sequence shown here is derived from an EMBL/GenBank/DDBJ whole genome shotgun (WGS) entry which is preliminary data.</text>
</comment>
<dbReference type="CDD" id="cd00475">
    <property type="entry name" value="Cis_IPPS"/>
    <property type="match status" value="1"/>
</dbReference>
<dbReference type="EC" id="2.5.1.-" evidence="3"/>
<comment type="similarity">
    <text evidence="2">Belongs to the UPP synthase family. Z-FPP synthase subfamily.</text>
</comment>
<dbReference type="EMBL" id="BNJG01000002">
    <property type="protein sequence ID" value="GHO57824.1"/>
    <property type="molecule type" value="Genomic_DNA"/>
</dbReference>
<dbReference type="SUPFAM" id="SSF64005">
    <property type="entry name" value="Undecaprenyl diphosphate synthase"/>
    <property type="match status" value="1"/>
</dbReference>
<feature type="binding site" evidence="3">
    <location>
        <position position="58"/>
    </location>
    <ligand>
        <name>substrate</name>
    </ligand>
</feature>
<feature type="binding site" evidence="3">
    <location>
        <position position="94"/>
    </location>
    <ligand>
        <name>substrate</name>
    </ligand>
</feature>
<name>A0ABQ3UY65_9CHLR</name>
<dbReference type="PANTHER" id="PTHR10291:SF43">
    <property type="entry name" value="DEHYDRODOLICHYL DIPHOSPHATE SYNTHASE COMPLEX SUBUNIT DHDDS"/>
    <property type="match status" value="1"/>
</dbReference>
<dbReference type="Proteomes" id="UP000654345">
    <property type="component" value="Unassembled WGS sequence"/>
</dbReference>
<dbReference type="Gene3D" id="3.40.1180.10">
    <property type="entry name" value="Decaprenyl diphosphate synthase-like"/>
    <property type="match status" value="1"/>
</dbReference>
<accession>A0ABQ3UY65</accession>
<dbReference type="HAMAP" id="MF_01139">
    <property type="entry name" value="ISPT"/>
    <property type="match status" value="1"/>
</dbReference>
<reference evidence="4 5" key="1">
    <citation type="journal article" date="2021" name="Int. J. Syst. Evol. Microbiol.">
        <title>Reticulibacter mediterranei gen. nov., sp. nov., within the new family Reticulibacteraceae fam. nov., and Ktedonospora formicarum gen. nov., sp. nov., Ktedonobacter robiniae sp. nov., Dictyobacter formicarum sp. nov. and Dictyobacter arantiisoli sp. nov., belonging to the class Ktedonobacteria.</title>
        <authorList>
            <person name="Yabe S."/>
            <person name="Zheng Y."/>
            <person name="Wang C.M."/>
            <person name="Sakai Y."/>
            <person name="Abe K."/>
            <person name="Yokota A."/>
            <person name="Donadio S."/>
            <person name="Cavaletti L."/>
            <person name="Monciardini P."/>
        </authorList>
    </citation>
    <scope>NUCLEOTIDE SEQUENCE [LARGE SCALE GENOMIC DNA]</scope>
    <source>
        <strain evidence="4 5">SOSP1-30</strain>
    </source>
</reference>
<dbReference type="Pfam" id="PF01255">
    <property type="entry name" value="Prenyltransf"/>
    <property type="match status" value="1"/>
</dbReference>
<protein>
    <recommendedName>
        <fullName evidence="3">Isoprenyl transferase</fullName>
        <ecNumber evidence="3">2.5.1.-</ecNumber>
    </recommendedName>
</protein>
<feature type="binding site" evidence="3">
    <location>
        <position position="238"/>
    </location>
    <ligand>
        <name>Mg(2+)</name>
        <dbReference type="ChEBI" id="CHEBI:18420"/>
    </ligand>
</feature>
<sequence>MQLLSTLDTTFKRSFSSFALKRLEAEKDQWQVPRHLGLIMDGNRRYARKHHIWDTKQKQFGHAQGAEKLEEVLHWCHELGIKIVSAWGLSLDNFRRDRVEVDTILELVKKKSDKFTHHPDAHAKQTRVRFLGELQHLPLDVQDAIHFTEEATKEHDQCLLNICLGYDGREEILTAFRRHLMVQLEQGKNLAQATNALSLEAISSHIYTSGLPDPDLIIRTSGEKRLNGFLLWQSVYTEYAFCPTYWPELSRQDFLQVLKDYNQRERRFGK</sequence>
<feature type="binding site" evidence="3">
    <location>
        <position position="41"/>
    </location>
    <ligand>
        <name>Mg(2+)</name>
        <dbReference type="ChEBI" id="CHEBI:18420"/>
    </ligand>
</feature>
<feature type="active site" description="Proton acceptor" evidence="3">
    <location>
        <position position="93"/>
    </location>
</feature>
<comment type="caution">
    <text evidence="3">Lacks conserved residue(s) required for the propagation of feature annotation.</text>
</comment>
<comment type="subunit">
    <text evidence="3">Homodimer.</text>
</comment>
<evidence type="ECO:0000313" key="5">
    <source>
        <dbReference type="Proteomes" id="UP000654345"/>
    </source>
</evidence>
<proteinExistence type="inferred from homology"/>
<feature type="binding site" evidence="3">
    <location>
        <position position="219"/>
    </location>
    <ligand>
        <name>substrate</name>
    </ligand>
</feature>
<keyword evidence="1 3" id="KW-0808">Transferase</keyword>
<evidence type="ECO:0000256" key="1">
    <source>
        <dbReference type="ARBA" id="ARBA00022679"/>
    </source>
</evidence>
<organism evidence="4 5">
    <name type="scientific">Ktedonobacter robiniae</name>
    <dbReference type="NCBI Taxonomy" id="2778365"/>
    <lineage>
        <taxon>Bacteria</taxon>
        <taxon>Bacillati</taxon>
        <taxon>Chloroflexota</taxon>
        <taxon>Ktedonobacteria</taxon>
        <taxon>Ktedonobacterales</taxon>
        <taxon>Ktedonobacteraceae</taxon>
        <taxon>Ktedonobacter</taxon>
    </lineage>
</organism>
<feature type="binding site" evidence="3">
    <location>
        <position position="62"/>
    </location>
    <ligand>
        <name>substrate</name>
    </ligand>
</feature>
<keyword evidence="3" id="KW-0479">Metal-binding</keyword>